<dbReference type="RefSeq" id="YP_009055250.1">
    <property type="nucleotide sequence ID" value="NC_024782.1"/>
</dbReference>
<organism evidence="2 3">
    <name type="scientific">Pseudomonas phage MP48</name>
    <dbReference type="NCBI Taxonomy" id="1391190"/>
    <lineage>
        <taxon>Viruses</taxon>
        <taxon>Duplodnaviria</taxon>
        <taxon>Heunggongvirae</taxon>
        <taxon>Uroviricota</taxon>
        <taxon>Caudoviricetes</taxon>
        <taxon>Casadabanvirus</taxon>
        <taxon>Casadabanvirus MP48</taxon>
    </lineage>
</organism>
<dbReference type="Proteomes" id="UP000028560">
    <property type="component" value="Segment"/>
</dbReference>
<dbReference type="EMBL" id="KF475786">
    <property type="protein sequence ID" value="AGZ17217.1"/>
    <property type="molecule type" value="Genomic_DNA"/>
</dbReference>
<protein>
    <submittedName>
        <fullName evidence="2">Uncharacterized protein</fullName>
    </submittedName>
</protein>
<evidence type="ECO:0000313" key="2">
    <source>
        <dbReference type="EMBL" id="AGZ17217.1"/>
    </source>
</evidence>
<accession>A0A075CID8</accession>
<dbReference type="KEGG" id="vg:20283560"/>
<proteinExistence type="predicted"/>
<reference evidence="2 3" key="1">
    <citation type="submission" date="2013-07" db="EMBL/GenBank/DDBJ databases">
        <authorList>
            <person name="Chung I.-Y."/>
            <person name="Cho Y.-H."/>
        </authorList>
    </citation>
    <scope>NUCLEOTIDE SEQUENCE [LARGE SCALE GENOMIC DNA]</scope>
</reference>
<feature type="region of interest" description="Disordered" evidence="1">
    <location>
        <begin position="108"/>
        <end position="133"/>
    </location>
</feature>
<gene>
    <name evidence="2" type="ORF">MP48_0022</name>
</gene>
<keyword evidence="3" id="KW-1185">Reference proteome</keyword>
<dbReference type="OrthoDB" id="16800at10239"/>
<dbReference type="GeneID" id="20283560"/>
<evidence type="ECO:0000256" key="1">
    <source>
        <dbReference type="SAM" id="MobiDB-lite"/>
    </source>
</evidence>
<name>A0A075CID8_9CAUD</name>
<evidence type="ECO:0000313" key="3">
    <source>
        <dbReference type="Proteomes" id="UP000028560"/>
    </source>
</evidence>
<sequence>MTWRVGLVVFVLLVMVWTAGWWGGREAGLADGRAACADAQTRAYRDVLEQSAAQLKTVQDTSAALFQRLAQRADSDQQTTRELRHALAETAADRAACRFPAGVMQQLETARQRAAQATTSGLGSTVPDPGGGD</sequence>